<name>A0A1E3L0H4_9BACL</name>
<dbReference type="EMBL" id="MDER01000080">
    <property type="protein sequence ID" value="ODP26685.1"/>
    <property type="molecule type" value="Genomic_DNA"/>
</dbReference>
<evidence type="ECO:0000313" key="2">
    <source>
        <dbReference type="Proteomes" id="UP000094578"/>
    </source>
</evidence>
<dbReference type="Proteomes" id="UP000094578">
    <property type="component" value="Unassembled WGS sequence"/>
</dbReference>
<dbReference type="AlphaFoldDB" id="A0A1E3L0H4"/>
<protein>
    <submittedName>
        <fullName evidence="1">Uncharacterized protein</fullName>
    </submittedName>
</protein>
<sequence>MSTTIVDSFHDYHVDMSEMKFPLITVYDKTTSDFQGRFVARLFDIRDGKSYVTSVAVVADKYEDIISKIPERFNFFNRNESDDPVILGVWI</sequence>
<proteinExistence type="predicted"/>
<dbReference type="RefSeq" id="WP_069329304.1">
    <property type="nucleotide sequence ID" value="NZ_MDER01000080.1"/>
</dbReference>
<organism evidence="1 2">
    <name type="scientific">Paenibacillus nuruki</name>
    <dbReference type="NCBI Taxonomy" id="1886670"/>
    <lineage>
        <taxon>Bacteria</taxon>
        <taxon>Bacillati</taxon>
        <taxon>Bacillota</taxon>
        <taxon>Bacilli</taxon>
        <taxon>Bacillales</taxon>
        <taxon>Paenibacillaceae</taxon>
        <taxon>Paenibacillus</taxon>
    </lineage>
</organism>
<reference evidence="1 2" key="1">
    <citation type="submission" date="2016-08" db="EMBL/GenBank/DDBJ databases">
        <title>Genome sequencing of Paenibacillus sp. TI45-13ar, isolated from Korean traditional nuruk.</title>
        <authorList>
            <person name="Kim S.-J."/>
        </authorList>
    </citation>
    <scope>NUCLEOTIDE SEQUENCE [LARGE SCALE GENOMIC DNA]</scope>
    <source>
        <strain evidence="1 2">TI45-13ar</strain>
    </source>
</reference>
<keyword evidence="2" id="KW-1185">Reference proteome</keyword>
<comment type="caution">
    <text evidence="1">The sequence shown here is derived from an EMBL/GenBank/DDBJ whole genome shotgun (WGS) entry which is preliminary data.</text>
</comment>
<gene>
    <name evidence="1" type="ORF">PTI45_03964</name>
</gene>
<evidence type="ECO:0000313" key="1">
    <source>
        <dbReference type="EMBL" id="ODP26685.1"/>
    </source>
</evidence>
<accession>A0A1E3L0H4</accession>